<sequence length="16" mass="1841">MSRTKLKLIDPIIIIS</sequence>
<protein>
    <submittedName>
        <fullName evidence="1">Uncharacterized protein</fullName>
    </submittedName>
</protein>
<evidence type="ECO:0000313" key="1">
    <source>
        <dbReference type="EMBL" id="JAD54625.1"/>
    </source>
</evidence>
<dbReference type="EMBL" id="GBRH01243270">
    <property type="protein sequence ID" value="JAD54625.1"/>
    <property type="molecule type" value="Transcribed_RNA"/>
</dbReference>
<organism evidence="1">
    <name type="scientific">Arundo donax</name>
    <name type="common">Giant reed</name>
    <name type="synonym">Donax arundinaceus</name>
    <dbReference type="NCBI Taxonomy" id="35708"/>
    <lineage>
        <taxon>Eukaryota</taxon>
        <taxon>Viridiplantae</taxon>
        <taxon>Streptophyta</taxon>
        <taxon>Embryophyta</taxon>
        <taxon>Tracheophyta</taxon>
        <taxon>Spermatophyta</taxon>
        <taxon>Magnoliopsida</taxon>
        <taxon>Liliopsida</taxon>
        <taxon>Poales</taxon>
        <taxon>Poaceae</taxon>
        <taxon>PACMAD clade</taxon>
        <taxon>Arundinoideae</taxon>
        <taxon>Arundineae</taxon>
        <taxon>Arundo</taxon>
    </lineage>
</organism>
<reference evidence="1" key="2">
    <citation type="journal article" date="2015" name="Data Brief">
        <title>Shoot transcriptome of the giant reed, Arundo donax.</title>
        <authorList>
            <person name="Barrero R.A."/>
            <person name="Guerrero F.D."/>
            <person name="Moolhuijzen P."/>
            <person name="Goolsby J.A."/>
            <person name="Tidwell J."/>
            <person name="Bellgard S.E."/>
            <person name="Bellgard M.I."/>
        </authorList>
    </citation>
    <scope>NUCLEOTIDE SEQUENCE</scope>
    <source>
        <tissue evidence="1">Shoot tissue taken approximately 20 cm above the soil surface</tissue>
    </source>
</reference>
<proteinExistence type="predicted"/>
<reference evidence="1" key="1">
    <citation type="submission" date="2014-09" db="EMBL/GenBank/DDBJ databases">
        <authorList>
            <person name="Magalhaes I.L.F."/>
            <person name="Oliveira U."/>
            <person name="Santos F.R."/>
            <person name="Vidigal T.H.D.A."/>
            <person name="Brescovit A.D."/>
            <person name="Santos A.J."/>
        </authorList>
    </citation>
    <scope>NUCLEOTIDE SEQUENCE</scope>
    <source>
        <tissue evidence="1">Shoot tissue taken approximately 20 cm above the soil surface</tissue>
    </source>
</reference>
<accession>A0A0A9B0G0</accession>
<name>A0A0A9B0G0_ARUDO</name>
<dbReference type="AlphaFoldDB" id="A0A0A9B0G0"/>